<evidence type="ECO:0000313" key="4">
    <source>
        <dbReference type="Proteomes" id="UP000270291"/>
    </source>
</evidence>
<dbReference type="PANTHER" id="PTHR47572">
    <property type="entry name" value="LIPOPROTEIN-RELATED"/>
    <property type="match status" value="1"/>
</dbReference>
<evidence type="ECO:0000259" key="2">
    <source>
        <dbReference type="Pfam" id="PF08450"/>
    </source>
</evidence>
<dbReference type="InterPro" id="IPR051262">
    <property type="entry name" value="SMP-30/CGR1_Lactonase"/>
</dbReference>
<name>A0A3R9UZ83_9BACT</name>
<proteinExistence type="predicted"/>
<organism evidence="3 4">
    <name type="scientific">Hymenobacter perfusus</name>
    <dbReference type="NCBI Taxonomy" id="1236770"/>
    <lineage>
        <taxon>Bacteria</taxon>
        <taxon>Pseudomonadati</taxon>
        <taxon>Bacteroidota</taxon>
        <taxon>Cytophagia</taxon>
        <taxon>Cytophagales</taxon>
        <taxon>Hymenobacteraceae</taxon>
        <taxon>Hymenobacter</taxon>
    </lineage>
</organism>
<dbReference type="EMBL" id="RWIU01000003">
    <property type="protein sequence ID" value="RSK43265.1"/>
    <property type="molecule type" value="Genomic_DNA"/>
</dbReference>
<dbReference type="RefSeq" id="WP_125437239.1">
    <property type="nucleotide sequence ID" value="NZ_RWIU01000003.1"/>
</dbReference>
<reference evidence="3 4" key="1">
    <citation type="submission" date="2018-12" db="EMBL/GenBank/DDBJ databases">
        <authorList>
            <person name="Feng G."/>
            <person name="Zhu H."/>
        </authorList>
    </citation>
    <scope>NUCLEOTIDE SEQUENCE [LARGE SCALE GENOMIC DNA]</scope>
    <source>
        <strain evidence="3 4">LMG 26000</strain>
    </source>
</reference>
<dbReference type="SUPFAM" id="SSF63829">
    <property type="entry name" value="Calcium-dependent phosphotriesterase"/>
    <property type="match status" value="1"/>
</dbReference>
<accession>A0A3R9UZ83</accession>
<dbReference type="InterPro" id="IPR013658">
    <property type="entry name" value="SGL"/>
</dbReference>
<dbReference type="OrthoDB" id="241638at2"/>
<dbReference type="AlphaFoldDB" id="A0A3R9UZ83"/>
<keyword evidence="1" id="KW-0378">Hydrolase</keyword>
<dbReference type="Proteomes" id="UP000270291">
    <property type="component" value="Unassembled WGS sequence"/>
</dbReference>
<dbReference type="PANTHER" id="PTHR47572:SF4">
    <property type="entry name" value="LACTONASE DRP35"/>
    <property type="match status" value="1"/>
</dbReference>
<keyword evidence="4" id="KW-1185">Reference proteome</keyword>
<comment type="caution">
    <text evidence="3">The sequence shown here is derived from an EMBL/GenBank/DDBJ whole genome shotgun (WGS) entry which is preliminary data.</text>
</comment>
<sequence length="184" mass="19828">MQRNAATHPNGSIYFTDPPYGLPDQARNTVREQPGSYVYRCSANGKVTREIFDLLLTNGVVLTADGRTLFASQADSLRPVLMAYSVQSNGKMGAGRVFFDMQPLPRRPKEVPDGLKVDRAGNVWAAGHGGVVVISPQGQHLGTIEVGEVVSNCAWGDDGSTLYFTAGSFVCRIKTLAQAVSRKP</sequence>
<evidence type="ECO:0000256" key="1">
    <source>
        <dbReference type="ARBA" id="ARBA00022801"/>
    </source>
</evidence>
<protein>
    <recommendedName>
        <fullName evidence="2">SMP-30/Gluconolactonase/LRE-like region domain-containing protein</fullName>
    </recommendedName>
</protein>
<feature type="domain" description="SMP-30/Gluconolactonase/LRE-like region" evidence="2">
    <location>
        <begin position="6"/>
        <end position="166"/>
    </location>
</feature>
<dbReference type="InterPro" id="IPR011042">
    <property type="entry name" value="6-blade_b-propeller_TolB-like"/>
</dbReference>
<dbReference type="Gene3D" id="2.120.10.30">
    <property type="entry name" value="TolB, C-terminal domain"/>
    <property type="match status" value="1"/>
</dbReference>
<dbReference type="Pfam" id="PF08450">
    <property type="entry name" value="SGL"/>
    <property type="match status" value="1"/>
</dbReference>
<gene>
    <name evidence="3" type="ORF">EI293_10155</name>
</gene>
<dbReference type="GO" id="GO:0016787">
    <property type="term" value="F:hydrolase activity"/>
    <property type="evidence" value="ECO:0007669"/>
    <property type="project" value="UniProtKB-KW"/>
</dbReference>
<evidence type="ECO:0000313" key="3">
    <source>
        <dbReference type="EMBL" id="RSK43265.1"/>
    </source>
</evidence>